<keyword evidence="1" id="KW-0328">Glycosyltransferase</keyword>
<keyword evidence="2" id="KW-0808">Transferase</keyword>
<protein>
    <recommendedName>
        <fullName evidence="8">Glucuronosyltransferase</fullName>
    </recommendedName>
</protein>
<dbReference type="PANTHER" id="PTHR48043:SF145">
    <property type="entry name" value="FI06409P-RELATED"/>
    <property type="match status" value="1"/>
</dbReference>
<reference evidence="6 7" key="1">
    <citation type="journal article" date="2021" name="Sci. Rep.">
        <title>Genome sequencing of the multicellular alga Astrephomene provides insights into convergent evolution of germ-soma differentiation.</title>
        <authorList>
            <person name="Yamashita S."/>
            <person name="Yamamoto K."/>
            <person name="Matsuzaki R."/>
            <person name="Suzuki S."/>
            <person name="Yamaguchi H."/>
            <person name="Hirooka S."/>
            <person name="Minakuchi Y."/>
            <person name="Miyagishima S."/>
            <person name="Kawachi M."/>
            <person name="Toyoda A."/>
            <person name="Nozaki H."/>
        </authorList>
    </citation>
    <scope>NUCLEOTIDE SEQUENCE [LARGE SCALE GENOMIC DNA]</scope>
    <source>
        <strain evidence="6 7">NIES-4017</strain>
    </source>
</reference>
<evidence type="ECO:0008006" key="8">
    <source>
        <dbReference type="Google" id="ProtNLM"/>
    </source>
</evidence>
<feature type="compositionally biased region" description="Gly residues" evidence="3">
    <location>
        <begin position="643"/>
        <end position="654"/>
    </location>
</feature>
<keyword evidence="4" id="KW-0812">Transmembrane</keyword>
<dbReference type="PANTHER" id="PTHR48043">
    <property type="entry name" value="EG:EG0003.4 PROTEIN-RELATED"/>
    <property type="match status" value="1"/>
</dbReference>
<dbReference type="Gene3D" id="3.40.50.2000">
    <property type="entry name" value="Glycogen Phosphorylase B"/>
    <property type="match status" value="1"/>
</dbReference>
<keyword evidence="4" id="KW-1133">Transmembrane helix</keyword>
<dbReference type="GO" id="GO:0008194">
    <property type="term" value="F:UDP-glycosyltransferase activity"/>
    <property type="evidence" value="ECO:0007669"/>
    <property type="project" value="InterPro"/>
</dbReference>
<keyword evidence="4" id="KW-0472">Membrane</keyword>
<feature type="compositionally biased region" description="Low complexity" evidence="3">
    <location>
        <begin position="631"/>
        <end position="642"/>
    </location>
</feature>
<name>A0AAD3DZ42_9CHLO</name>
<organism evidence="6 7">
    <name type="scientific">Astrephomene gubernaculifera</name>
    <dbReference type="NCBI Taxonomy" id="47775"/>
    <lineage>
        <taxon>Eukaryota</taxon>
        <taxon>Viridiplantae</taxon>
        <taxon>Chlorophyta</taxon>
        <taxon>core chlorophytes</taxon>
        <taxon>Chlorophyceae</taxon>
        <taxon>CS clade</taxon>
        <taxon>Chlamydomonadales</taxon>
        <taxon>Astrephomenaceae</taxon>
        <taxon>Astrephomene</taxon>
    </lineage>
</organism>
<dbReference type="Proteomes" id="UP001054857">
    <property type="component" value="Unassembled WGS sequence"/>
</dbReference>
<dbReference type="AlphaFoldDB" id="A0AAD3DZ42"/>
<dbReference type="InterPro" id="IPR002213">
    <property type="entry name" value="UDP_glucos_trans"/>
</dbReference>
<keyword evidence="5" id="KW-0732">Signal</keyword>
<feature type="chain" id="PRO_5042286932" description="Glucuronosyltransferase" evidence="5">
    <location>
        <begin position="28"/>
        <end position="660"/>
    </location>
</feature>
<evidence type="ECO:0000256" key="3">
    <source>
        <dbReference type="SAM" id="MobiDB-lite"/>
    </source>
</evidence>
<sequence length="660" mass="68632">MRSAHYGLRQGLYLLLLTLALVPWATCEHRNPLLLVYTGVHREQALDVWALTQHLVLTKGYEAVVLTPDSLATEIRETAGTVPDELGRQECSNSAINVITYASVSFEEYQPHGRGTIRELTGRLDFHLASCAGLLLNRTLIDGLTKRFTVMLGVAMDPCSTFLADKLKIRRRAVYDDGSSTSMLWGVLMGRGHPTSHVASYGTALGGGGAMTLYERTANLLQYMRLQLWRRRVYGARLAAFRQRHRLTGPWLSGHGGGGGGAPCHLRGQVVITGADWGLVEPQPLPPEVKLVGPLRAGPGGPATAALAAAAAGVEDPTASAAAAGVAGNAGEEVPAAPAAPPAAPPAVAGPLPAELAAHVAAAERGLVVICFPQDYRPPLRALLALAEAVIDLRLHIVWQAPEQDIARLRQLYLPLKHARHVLLLPPPLPLGPLLAHPQVVTLVTAASVQSLYQAIYHAKPVVAVPLSAVQEDLAARLAALGAGQRLSRDELEGGAASFRVSVALERMRNVYSYTQAMQQLSTQLRATLGSVSALDRAADWVHYTASLDDAGRQFLVPRSAPALAAGEAGGGSSSSGLGGGGGCMGSLEAVNAASYIVLIVAAVTAAGLAVLVVHVCTRVPPPAAPKRRGAVTAGPGAAAAGARGGSGGGGGGALKAKDE</sequence>
<evidence type="ECO:0000313" key="6">
    <source>
        <dbReference type="EMBL" id="GFR49482.1"/>
    </source>
</evidence>
<dbReference type="InterPro" id="IPR050271">
    <property type="entry name" value="UDP-glycosyltransferase"/>
</dbReference>
<feature type="region of interest" description="Disordered" evidence="3">
    <location>
        <begin position="624"/>
        <end position="660"/>
    </location>
</feature>
<evidence type="ECO:0000313" key="7">
    <source>
        <dbReference type="Proteomes" id="UP001054857"/>
    </source>
</evidence>
<accession>A0AAD3DZ42</accession>
<proteinExistence type="predicted"/>
<evidence type="ECO:0000256" key="2">
    <source>
        <dbReference type="ARBA" id="ARBA00022679"/>
    </source>
</evidence>
<evidence type="ECO:0000256" key="5">
    <source>
        <dbReference type="SAM" id="SignalP"/>
    </source>
</evidence>
<evidence type="ECO:0000256" key="1">
    <source>
        <dbReference type="ARBA" id="ARBA00022676"/>
    </source>
</evidence>
<keyword evidence="7" id="KW-1185">Reference proteome</keyword>
<dbReference type="EMBL" id="BMAR01000030">
    <property type="protein sequence ID" value="GFR49482.1"/>
    <property type="molecule type" value="Genomic_DNA"/>
</dbReference>
<comment type="caution">
    <text evidence="6">The sequence shown here is derived from an EMBL/GenBank/DDBJ whole genome shotgun (WGS) entry which is preliminary data.</text>
</comment>
<dbReference type="SUPFAM" id="SSF53756">
    <property type="entry name" value="UDP-Glycosyltransferase/glycogen phosphorylase"/>
    <property type="match status" value="1"/>
</dbReference>
<feature type="transmembrane region" description="Helical" evidence="4">
    <location>
        <begin position="593"/>
        <end position="618"/>
    </location>
</feature>
<gene>
    <name evidence="6" type="ORF">Agub_g11421</name>
</gene>
<feature type="signal peptide" evidence="5">
    <location>
        <begin position="1"/>
        <end position="27"/>
    </location>
</feature>
<evidence type="ECO:0000256" key="4">
    <source>
        <dbReference type="SAM" id="Phobius"/>
    </source>
</evidence>
<dbReference type="Pfam" id="PF00201">
    <property type="entry name" value="UDPGT"/>
    <property type="match status" value="2"/>
</dbReference>